<feature type="signal peptide" evidence="1">
    <location>
        <begin position="1"/>
        <end position="20"/>
    </location>
</feature>
<feature type="chain" id="PRO_5014772937" evidence="1">
    <location>
        <begin position="21"/>
        <end position="76"/>
    </location>
</feature>
<dbReference type="AlphaFoldDB" id="A0A2M4DKS7"/>
<accession>A0A2M4DKS7</accession>
<proteinExistence type="predicted"/>
<evidence type="ECO:0000256" key="1">
    <source>
        <dbReference type="SAM" id="SignalP"/>
    </source>
</evidence>
<sequence length="76" mass="8709">MLLLLLLLLLQRWIVPVGVGGCCRGSRSHGTTSWCHREDDAYTQNTQLTVVCKLHVISSLPILRTRENCSFRWPRC</sequence>
<evidence type="ECO:0000313" key="2">
    <source>
        <dbReference type="EMBL" id="MBW78135.1"/>
    </source>
</evidence>
<organism evidence="2">
    <name type="scientific">Anopheles darlingi</name>
    <name type="common">Mosquito</name>
    <dbReference type="NCBI Taxonomy" id="43151"/>
    <lineage>
        <taxon>Eukaryota</taxon>
        <taxon>Metazoa</taxon>
        <taxon>Ecdysozoa</taxon>
        <taxon>Arthropoda</taxon>
        <taxon>Hexapoda</taxon>
        <taxon>Insecta</taxon>
        <taxon>Pterygota</taxon>
        <taxon>Neoptera</taxon>
        <taxon>Endopterygota</taxon>
        <taxon>Diptera</taxon>
        <taxon>Nematocera</taxon>
        <taxon>Culicoidea</taxon>
        <taxon>Culicidae</taxon>
        <taxon>Anophelinae</taxon>
        <taxon>Anopheles</taxon>
    </lineage>
</organism>
<dbReference type="EMBL" id="GGFL01013957">
    <property type="protein sequence ID" value="MBW78135.1"/>
    <property type="molecule type" value="Transcribed_RNA"/>
</dbReference>
<keyword evidence="1" id="KW-0732">Signal</keyword>
<name>A0A2M4DKS7_ANODA</name>
<reference evidence="2" key="1">
    <citation type="submission" date="2018-01" db="EMBL/GenBank/DDBJ databases">
        <title>An insight into the sialome of Amazonian anophelines.</title>
        <authorList>
            <person name="Ribeiro J.M."/>
            <person name="Scarpassa V."/>
            <person name="Calvo E."/>
        </authorList>
    </citation>
    <scope>NUCLEOTIDE SEQUENCE</scope>
</reference>
<protein>
    <submittedName>
        <fullName evidence="2">Putative secreted protein</fullName>
    </submittedName>
</protein>